<dbReference type="Proteomes" id="UP000326570">
    <property type="component" value="Unassembled WGS sequence"/>
</dbReference>
<proteinExistence type="predicted"/>
<feature type="transmembrane region" description="Helical" evidence="1">
    <location>
        <begin position="12"/>
        <end position="29"/>
    </location>
</feature>
<keyword evidence="1" id="KW-1133">Transmembrane helix</keyword>
<evidence type="ECO:0000313" key="3">
    <source>
        <dbReference type="Proteomes" id="UP000326570"/>
    </source>
</evidence>
<dbReference type="AlphaFoldDB" id="A0A5N1IGY9"/>
<evidence type="ECO:0000256" key="1">
    <source>
        <dbReference type="SAM" id="Phobius"/>
    </source>
</evidence>
<sequence length="133" mass="15533">MKLVKMTSLQYSVLNYFLVLVSLFLFISCNEKEKRDTKIIVDQFNPEQAGGLYCNCIQQEPKNRTLTEIIDSCEISLTKKYRLYMIYHNGIYHPELDSGITEEDYDNTVIFMQGFNDYIKLNCGGEINTNIKF</sequence>
<organism evidence="2 3">
    <name type="scientific">Adhaeribacter soli</name>
    <dbReference type="NCBI Taxonomy" id="2607655"/>
    <lineage>
        <taxon>Bacteria</taxon>
        <taxon>Pseudomonadati</taxon>
        <taxon>Bacteroidota</taxon>
        <taxon>Cytophagia</taxon>
        <taxon>Cytophagales</taxon>
        <taxon>Hymenobacteraceae</taxon>
        <taxon>Adhaeribacter</taxon>
    </lineage>
</organism>
<evidence type="ECO:0008006" key="4">
    <source>
        <dbReference type="Google" id="ProtNLM"/>
    </source>
</evidence>
<comment type="caution">
    <text evidence="2">The sequence shown here is derived from an EMBL/GenBank/DDBJ whole genome shotgun (WGS) entry which is preliminary data.</text>
</comment>
<protein>
    <recommendedName>
        <fullName evidence="4">Lipoprotein</fullName>
    </recommendedName>
</protein>
<reference evidence="2 3" key="1">
    <citation type="submission" date="2019-09" db="EMBL/GenBank/DDBJ databases">
        <title>Genome sequence of Adhaeribacter sp. M2.</title>
        <authorList>
            <person name="Srinivasan S."/>
        </authorList>
    </citation>
    <scope>NUCLEOTIDE SEQUENCE [LARGE SCALE GENOMIC DNA]</scope>
    <source>
        <strain evidence="2 3">M2</strain>
    </source>
</reference>
<accession>A0A5N1IGY9</accession>
<name>A0A5N1IGY9_9BACT</name>
<evidence type="ECO:0000313" key="2">
    <source>
        <dbReference type="EMBL" id="KAA9324912.1"/>
    </source>
</evidence>
<gene>
    <name evidence="2" type="ORF">F0P94_19495</name>
</gene>
<keyword evidence="1" id="KW-0812">Transmembrane</keyword>
<keyword evidence="1" id="KW-0472">Membrane</keyword>
<keyword evidence="3" id="KW-1185">Reference proteome</keyword>
<dbReference type="EMBL" id="VTWT01000016">
    <property type="protein sequence ID" value="KAA9324912.1"/>
    <property type="molecule type" value="Genomic_DNA"/>
</dbReference>
<dbReference type="PROSITE" id="PS51257">
    <property type="entry name" value="PROKAR_LIPOPROTEIN"/>
    <property type="match status" value="1"/>
</dbReference>